<comment type="caution">
    <text evidence="2">The sequence shown here is derived from an EMBL/GenBank/DDBJ whole genome shotgun (WGS) entry which is preliminary data.</text>
</comment>
<dbReference type="EMBL" id="CAJHJT010000001">
    <property type="protein sequence ID" value="CAD6994831.1"/>
    <property type="molecule type" value="Genomic_DNA"/>
</dbReference>
<accession>A0A811U7M9</accession>
<protein>
    <submittedName>
        <fullName evidence="2">(Mediterranean fruit fly) hypothetical protein</fullName>
    </submittedName>
</protein>
<feature type="compositionally biased region" description="Polar residues" evidence="1">
    <location>
        <begin position="62"/>
        <end position="79"/>
    </location>
</feature>
<reference evidence="2" key="1">
    <citation type="submission" date="2020-11" db="EMBL/GenBank/DDBJ databases">
        <authorList>
            <person name="Whitehead M."/>
        </authorList>
    </citation>
    <scope>NUCLEOTIDE SEQUENCE</scope>
    <source>
        <strain evidence="2">EGII</strain>
    </source>
</reference>
<feature type="non-terminal residue" evidence="2">
    <location>
        <position position="1"/>
    </location>
</feature>
<feature type="region of interest" description="Disordered" evidence="1">
    <location>
        <begin position="51"/>
        <end position="85"/>
    </location>
</feature>
<evidence type="ECO:0000313" key="2">
    <source>
        <dbReference type="EMBL" id="CAD6994831.1"/>
    </source>
</evidence>
<sequence length="85" mass="9589">KTVKSKRYIATRHGKTWANTATVTLKAREMPSKWKLVVLLAAIQAPVLTSASDRTSKRMTKRLTSSFHKTRSPLHTNVARNKEIS</sequence>
<evidence type="ECO:0000256" key="1">
    <source>
        <dbReference type="SAM" id="MobiDB-lite"/>
    </source>
</evidence>
<gene>
    <name evidence="2" type="ORF">CCAP1982_LOCUS3562</name>
</gene>
<proteinExistence type="predicted"/>
<dbReference type="AlphaFoldDB" id="A0A811U7M9"/>
<keyword evidence="3" id="KW-1185">Reference proteome</keyword>
<evidence type="ECO:0000313" key="3">
    <source>
        <dbReference type="Proteomes" id="UP000606786"/>
    </source>
</evidence>
<name>A0A811U7M9_CERCA</name>
<dbReference type="Proteomes" id="UP000606786">
    <property type="component" value="Unassembled WGS sequence"/>
</dbReference>
<organism evidence="2 3">
    <name type="scientific">Ceratitis capitata</name>
    <name type="common">Mediterranean fruit fly</name>
    <name type="synonym">Tephritis capitata</name>
    <dbReference type="NCBI Taxonomy" id="7213"/>
    <lineage>
        <taxon>Eukaryota</taxon>
        <taxon>Metazoa</taxon>
        <taxon>Ecdysozoa</taxon>
        <taxon>Arthropoda</taxon>
        <taxon>Hexapoda</taxon>
        <taxon>Insecta</taxon>
        <taxon>Pterygota</taxon>
        <taxon>Neoptera</taxon>
        <taxon>Endopterygota</taxon>
        <taxon>Diptera</taxon>
        <taxon>Brachycera</taxon>
        <taxon>Muscomorpha</taxon>
        <taxon>Tephritoidea</taxon>
        <taxon>Tephritidae</taxon>
        <taxon>Ceratitis</taxon>
        <taxon>Ceratitis</taxon>
    </lineage>
</organism>